<evidence type="ECO:0000313" key="11">
    <source>
        <dbReference type="Proteomes" id="UP000078389"/>
    </source>
</evidence>
<dbReference type="GO" id="GO:0000287">
    <property type="term" value="F:magnesium ion binding"/>
    <property type="evidence" value="ECO:0007669"/>
    <property type="project" value="UniProtKB-UniRule"/>
</dbReference>
<dbReference type="EMBL" id="LVVY01000130">
    <property type="protein sequence ID" value="OAM73829.1"/>
    <property type="molecule type" value="Genomic_DNA"/>
</dbReference>
<dbReference type="InterPro" id="IPR002716">
    <property type="entry name" value="PIN_dom"/>
</dbReference>
<name>A0A178HMP1_9HYPH</name>
<dbReference type="EC" id="3.1.-.-" evidence="8"/>
<evidence type="ECO:0000256" key="6">
    <source>
        <dbReference type="ARBA" id="ARBA00022842"/>
    </source>
</evidence>
<keyword evidence="5 8" id="KW-0378">Hydrolase</keyword>
<evidence type="ECO:0000256" key="7">
    <source>
        <dbReference type="ARBA" id="ARBA00038093"/>
    </source>
</evidence>
<dbReference type="HAMAP" id="MF_00265">
    <property type="entry name" value="VapC_Nob1"/>
    <property type="match status" value="1"/>
</dbReference>
<accession>A0A178HMP1</accession>
<feature type="binding site" evidence="8">
    <location>
        <position position="94"/>
    </location>
    <ligand>
        <name>Mg(2+)</name>
        <dbReference type="ChEBI" id="CHEBI:18420"/>
    </ligand>
</feature>
<sequence length="129" mass="14243">MVDTNIASHFMRYPEGKTAQRMRSQSVRSVGISIIAVSELRFGAAKIGSARLHDQIEWVLTRMTVLALDAPVDAAYADIRAYLERQGTPIGANDLLIAAHALALDLPLATDNIREFSRVPGLRVENWLD</sequence>
<dbReference type="Pfam" id="PF01850">
    <property type="entry name" value="PIN"/>
    <property type="match status" value="1"/>
</dbReference>
<keyword evidence="8" id="KW-0800">Toxin</keyword>
<dbReference type="STRING" id="1770058.A3840_17495"/>
<dbReference type="PANTHER" id="PTHR33653:SF1">
    <property type="entry name" value="RIBONUCLEASE VAPC2"/>
    <property type="match status" value="1"/>
</dbReference>
<evidence type="ECO:0000256" key="8">
    <source>
        <dbReference type="HAMAP-Rule" id="MF_00265"/>
    </source>
</evidence>
<evidence type="ECO:0000256" key="4">
    <source>
        <dbReference type="ARBA" id="ARBA00022723"/>
    </source>
</evidence>
<dbReference type="CDD" id="cd18748">
    <property type="entry name" value="PIN_VapC4-5_FitB-like"/>
    <property type="match status" value="1"/>
</dbReference>
<keyword evidence="6 8" id="KW-0460">Magnesium</keyword>
<dbReference type="GO" id="GO:0004540">
    <property type="term" value="F:RNA nuclease activity"/>
    <property type="evidence" value="ECO:0007669"/>
    <property type="project" value="InterPro"/>
</dbReference>
<keyword evidence="3 8" id="KW-0540">Nuclease</keyword>
<reference evidence="10 11" key="1">
    <citation type="submission" date="2016-03" db="EMBL/GenBank/DDBJ databases">
        <title>Genome sequencing of Devosia sp. S37.</title>
        <authorList>
            <person name="Mohd Nor M."/>
        </authorList>
    </citation>
    <scope>NUCLEOTIDE SEQUENCE [LARGE SCALE GENOMIC DNA]</scope>
    <source>
        <strain evidence="10 11">S37</strain>
    </source>
</reference>
<dbReference type="AlphaFoldDB" id="A0A178HMP1"/>
<organism evidence="10 11">
    <name type="scientific">Devosia elaeis</name>
    <dbReference type="NCBI Taxonomy" id="1770058"/>
    <lineage>
        <taxon>Bacteria</taxon>
        <taxon>Pseudomonadati</taxon>
        <taxon>Pseudomonadota</taxon>
        <taxon>Alphaproteobacteria</taxon>
        <taxon>Hyphomicrobiales</taxon>
        <taxon>Devosiaceae</taxon>
        <taxon>Devosia</taxon>
    </lineage>
</organism>
<comment type="caution">
    <text evidence="10">The sequence shown here is derived from an EMBL/GenBank/DDBJ whole genome shotgun (WGS) entry which is preliminary data.</text>
</comment>
<dbReference type="SUPFAM" id="SSF88723">
    <property type="entry name" value="PIN domain-like"/>
    <property type="match status" value="1"/>
</dbReference>
<feature type="domain" description="PIN" evidence="9">
    <location>
        <begin position="1"/>
        <end position="121"/>
    </location>
</feature>
<comment type="cofactor">
    <cofactor evidence="1 8">
        <name>Mg(2+)</name>
        <dbReference type="ChEBI" id="CHEBI:18420"/>
    </cofactor>
</comment>
<dbReference type="InterPro" id="IPR022907">
    <property type="entry name" value="VapC_family"/>
</dbReference>
<keyword evidence="2 8" id="KW-1277">Toxin-antitoxin system</keyword>
<comment type="similarity">
    <text evidence="7 8">Belongs to the PINc/VapC protein family.</text>
</comment>
<dbReference type="GO" id="GO:0016787">
    <property type="term" value="F:hydrolase activity"/>
    <property type="evidence" value="ECO:0007669"/>
    <property type="project" value="UniProtKB-KW"/>
</dbReference>
<keyword evidence="4 8" id="KW-0479">Metal-binding</keyword>
<keyword evidence="11" id="KW-1185">Reference proteome</keyword>
<evidence type="ECO:0000256" key="2">
    <source>
        <dbReference type="ARBA" id="ARBA00022649"/>
    </source>
</evidence>
<dbReference type="InterPro" id="IPR050556">
    <property type="entry name" value="Type_II_TA_system_RNase"/>
</dbReference>
<feature type="binding site" evidence="8">
    <location>
        <position position="3"/>
    </location>
    <ligand>
        <name>Mg(2+)</name>
        <dbReference type="ChEBI" id="CHEBI:18420"/>
    </ligand>
</feature>
<evidence type="ECO:0000256" key="3">
    <source>
        <dbReference type="ARBA" id="ARBA00022722"/>
    </source>
</evidence>
<dbReference type="GO" id="GO:0090729">
    <property type="term" value="F:toxin activity"/>
    <property type="evidence" value="ECO:0007669"/>
    <property type="project" value="UniProtKB-KW"/>
</dbReference>
<dbReference type="Gene3D" id="3.40.50.1010">
    <property type="entry name" value="5'-nuclease"/>
    <property type="match status" value="1"/>
</dbReference>
<gene>
    <name evidence="8" type="primary">vapC</name>
    <name evidence="10" type="ORF">A3840_17495</name>
</gene>
<dbReference type="OrthoDB" id="9796690at2"/>
<protein>
    <recommendedName>
        <fullName evidence="8">Ribonuclease VapC</fullName>
        <shortName evidence="8">RNase VapC</shortName>
        <ecNumber evidence="8">3.1.-.-</ecNumber>
    </recommendedName>
    <alternativeName>
        <fullName evidence="8">Toxin VapC</fullName>
    </alternativeName>
</protein>
<dbReference type="RefSeq" id="WP_067460111.1">
    <property type="nucleotide sequence ID" value="NZ_LVVY01000130.1"/>
</dbReference>
<proteinExistence type="inferred from homology"/>
<dbReference type="PANTHER" id="PTHR33653">
    <property type="entry name" value="RIBONUCLEASE VAPC2"/>
    <property type="match status" value="1"/>
</dbReference>
<dbReference type="Proteomes" id="UP000078389">
    <property type="component" value="Unassembled WGS sequence"/>
</dbReference>
<dbReference type="InterPro" id="IPR029060">
    <property type="entry name" value="PIN-like_dom_sf"/>
</dbReference>
<evidence type="ECO:0000313" key="10">
    <source>
        <dbReference type="EMBL" id="OAM73829.1"/>
    </source>
</evidence>
<evidence type="ECO:0000256" key="5">
    <source>
        <dbReference type="ARBA" id="ARBA00022801"/>
    </source>
</evidence>
<comment type="function">
    <text evidence="8">Toxic component of a toxin-antitoxin (TA) system. An RNase.</text>
</comment>
<evidence type="ECO:0000259" key="9">
    <source>
        <dbReference type="Pfam" id="PF01850"/>
    </source>
</evidence>
<evidence type="ECO:0000256" key="1">
    <source>
        <dbReference type="ARBA" id="ARBA00001946"/>
    </source>
</evidence>